<proteinExistence type="predicted"/>
<accession>A0A5S4YXD3</accession>
<protein>
    <submittedName>
        <fullName evidence="2">Uncharacterized protein</fullName>
    </submittedName>
</protein>
<dbReference type="Proteomes" id="UP000324797">
    <property type="component" value="Unassembled WGS sequence"/>
</dbReference>
<keyword evidence="1" id="KW-0175">Coiled coil</keyword>
<feature type="coiled-coil region" evidence="1">
    <location>
        <begin position="3"/>
        <end position="54"/>
    </location>
</feature>
<organism evidence="2 3">
    <name type="scientific">Bradyrhizobium hipponense</name>
    <dbReference type="NCBI Taxonomy" id="2605638"/>
    <lineage>
        <taxon>Bacteria</taxon>
        <taxon>Pseudomonadati</taxon>
        <taxon>Pseudomonadota</taxon>
        <taxon>Alphaproteobacteria</taxon>
        <taxon>Hyphomicrobiales</taxon>
        <taxon>Nitrobacteraceae</taxon>
        <taxon>Bradyrhizobium</taxon>
    </lineage>
</organism>
<dbReference type="EMBL" id="VSTH01000021">
    <property type="protein sequence ID" value="TYO67179.1"/>
    <property type="molecule type" value="Genomic_DNA"/>
</dbReference>
<gene>
    <name evidence="2" type="ORF">FXV83_08295</name>
</gene>
<comment type="caution">
    <text evidence="2">The sequence shown here is derived from an EMBL/GenBank/DDBJ whole genome shotgun (WGS) entry which is preliminary data.</text>
</comment>
<name>A0A5S4YXD3_9BRAD</name>
<reference evidence="2 3" key="1">
    <citation type="submission" date="2019-08" db="EMBL/GenBank/DDBJ databases">
        <title>Bradyrhizobium hipponensis sp. nov., a rhizobium isolated from a Lupinus angustifolius root nodule in Tunisia.</title>
        <authorList>
            <person name="Off K."/>
            <person name="Rejili M."/>
            <person name="Mars M."/>
            <person name="Brachmann A."/>
            <person name="Marin M."/>
        </authorList>
    </citation>
    <scope>NUCLEOTIDE SEQUENCE [LARGE SCALE GENOMIC DNA]</scope>
    <source>
        <strain evidence="3">aSej3</strain>
    </source>
</reference>
<evidence type="ECO:0000313" key="2">
    <source>
        <dbReference type="EMBL" id="TYO67179.1"/>
    </source>
</evidence>
<sequence length="71" mass="8662">MYKDALFDELRQIEREVVEGERQLAVQEARVIEMKKQRQDITTAQAELEMMRCNQRRREQDRQRLLCLLQP</sequence>
<evidence type="ECO:0000256" key="1">
    <source>
        <dbReference type="SAM" id="Coils"/>
    </source>
</evidence>
<dbReference type="RefSeq" id="WP_148738688.1">
    <property type="nucleotide sequence ID" value="NZ_VSTH01000021.1"/>
</dbReference>
<dbReference type="AlphaFoldDB" id="A0A5S4YXD3"/>
<evidence type="ECO:0000313" key="3">
    <source>
        <dbReference type="Proteomes" id="UP000324797"/>
    </source>
</evidence>
<keyword evidence="3" id="KW-1185">Reference proteome</keyword>